<evidence type="ECO:0000313" key="2">
    <source>
        <dbReference type="EMBL" id="KAJ7193021.1"/>
    </source>
</evidence>
<organism evidence="2 3">
    <name type="scientific">Mycena pura</name>
    <dbReference type="NCBI Taxonomy" id="153505"/>
    <lineage>
        <taxon>Eukaryota</taxon>
        <taxon>Fungi</taxon>
        <taxon>Dikarya</taxon>
        <taxon>Basidiomycota</taxon>
        <taxon>Agaricomycotina</taxon>
        <taxon>Agaricomycetes</taxon>
        <taxon>Agaricomycetidae</taxon>
        <taxon>Agaricales</taxon>
        <taxon>Marasmiineae</taxon>
        <taxon>Mycenaceae</taxon>
        <taxon>Mycena</taxon>
    </lineage>
</organism>
<dbReference type="Proteomes" id="UP001219525">
    <property type="component" value="Unassembled WGS sequence"/>
</dbReference>
<sequence>MASSPLPPDDVLLSPAAAIPLLRSLTDERLQALVDVSTFLGTSEGPIAGKSVTAILADTSVQISLDKTRYLSYNNKELEFAVTITPRSTWAFNNGPDGNYAHNSWKTGDAPKGVSVESNQGSYQVWTKTTRSATDLQLFWKTQLWPGNFLGSPRQVEMAMSGQPATQAAFDITKSVHAAIDARFESHAKEMGVEKRPSTNGPTSTMFVSARRSVFLPSAIPLDEGRMSEHQAGSTLLNDLGDVDLKWNRVPVVKIFDYRARDFKEMSWHEVHRLGPGVVINATIAPHAYLNGKKELVWEFRLLELDVVGKRLNTETEIRRHSGEPGQVFCETPRAVLDLTDSDGEGSATGDTPSKRSRSAASTGGAAGSGSGAGASGGATGVTPSKGSRGAASTGGAAASGSGAEASGGATGVTPSKGSRGAASTGGAAATASGASGSGGSGLGAATVTRNLPSSGGADGGSEQREK</sequence>
<protein>
    <submittedName>
        <fullName evidence="2">Uncharacterized protein</fullName>
    </submittedName>
</protein>
<feature type="compositionally biased region" description="Low complexity" evidence="1">
    <location>
        <begin position="418"/>
        <end position="435"/>
    </location>
</feature>
<dbReference type="AlphaFoldDB" id="A0AAD6URP1"/>
<reference evidence="2" key="1">
    <citation type="submission" date="2023-03" db="EMBL/GenBank/DDBJ databases">
        <title>Massive genome expansion in bonnet fungi (Mycena s.s.) driven by repeated elements and novel gene families across ecological guilds.</title>
        <authorList>
            <consortium name="Lawrence Berkeley National Laboratory"/>
            <person name="Harder C.B."/>
            <person name="Miyauchi S."/>
            <person name="Viragh M."/>
            <person name="Kuo A."/>
            <person name="Thoen E."/>
            <person name="Andreopoulos B."/>
            <person name="Lu D."/>
            <person name="Skrede I."/>
            <person name="Drula E."/>
            <person name="Henrissat B."/>
            <person name="Morin E."/>
            <person name="Kohler A."/>
            <person name="Barry K."/>
            <person name="LaButti K."/>
            <person name="Morin E."/>
            <person name="Salamov A."/>
            <person name="Lipzen A."/>
            <person name="Mereny Z."/>
            <person name="Hegedus B."/>
            <person name="Baldrian P."/>
            <person name="Stursova M."/>
            <person name="Weitz H."/>
            <person name="Taylor A."/>
            <person name="Grigoriev I.V."/>
            <person name="Nagy L.G."/>
            <person name="Martin F."/>
            <person name="Kauserud H."/>
        </authorList>
    </citation>
    <scope>NUCLEOTIDE SEQUENCE</scope>
    <source>
        <strain evidence="2">9144</strain>
    </source>
</reference>
<evidence type="ECO:0000313" key="3">
    <source>
        <dbReference type="Proteomes" id="UP001219525"/>
    </source>
</evidence>
<gene>
    <name evidence="2" type="ORF">GGX14DRAFT_405923</name>
</gene>
<dbReference type="EMBL" id="JARJCW010000113">
    <property type="protein sequence ID" value="KAJ7193021.1"/>
    <property type="molecule type" value="Genomic_DNA"/>
</dbReference>
<evidence type="ECO:0000256" key="1">
    <source>
        <dbReference type="SAM" id="MobiDB-lite"/>
    </source>
</evidence>
<feature type="compositionally biased region" description="Gly residues" evidence="1">
    <location>
        <begin position="365"/>
        <end position="380"/>
    </location>
</feature>
<feature type="compositionally biased region" description="Low complexity" evidence="1">
    <location>
        <begin position="387"/>
        <end position="408"/>
    </location>
</feature>
<feature type="region of interest" description="Disordered" evidence="1">
    <location>
        <begin position="338"/>
        <end position="467"/>
    </location>
</feature>
<accession>A0AAD6URP1</accession>
<proteinExistence type="predicted"/>
<name>A0AAD6URP1_9AGAR</name>
<comment type="caution">
    <text evidence="2">The sequence shown here is derived from an EMBL/GenBank/DDBJ whole genome shotgun (WGS) entry which is preliminary data.</text>
</comment>
<keyword evidence="3" id="KW-1185">Reference proteome</keyword>